<sequence length="671" mass="73274">MSVVSHFEVCFPTHGQSIPTFKPGSTVSGTVVLKLDSPLAASFIELSFIGTEDIKLPSEVDMSAEKNVKIDSFSNNQIVNHNEAKKVFFKKNVLLWGNYIGNRGAPTLGINNKKLSLVNNDVSNTKRSSVSSIQVIDSGSAHTYHFNVTMPKVNMPISKKTSLFEIKYILKASIYSESKGVGGKKIIVKEIFSTPDREFRFEPVISENVVIKRGSLPFRSGIFLKDPHSNAGPSGIKKFMKSSAGNDSSNSDKNLEAILFQPYPSYTPGELVDILVLVSGSKSIKAASFDFNEIIKCKKSSAPTIDDSDVPLLWIYNNKIIDSQPLTFAKLQKSNVSTDLGLMGRFMFTNLNSSESKSIKGTKINSNISIGSTNGSPMMSGYDDFAKADPGKTAKTTLPNSNTISSNHSKNSRMQSNSTFNSTMQGRNPHSKIMPKFKSDKVPIVPVPLGNLLSTDSYRFARIKFNLPSKEELCTVPSVFLDFEYNVNINLTLSSSFSQSRKMSGKFVLRLITNRNESTGSGSGYGMTLHTGFSSKNQSISSKSGGIGSNIRGLSPSSSHHSTSNTTHHPDYPSDLSLLREYQKSSQTGNSPSFNGEIVDVTHSIKNSSLMSGADLGYVGGGDGNDNSSFRSRITSVTEQENDEQSFPNLQHYIQYGEKIPTPDIELVKIK</sequence>
<evidence type="ECO:0000313" key="3">
    <source>
        <dbReference type="Proteomes" id="UP000187283"/>
    </source>
</evidence>
<evidence type="ECO:0000313" key="2">
    <source>
        <dbReference type="EMBL" id="OMJ25665.1"/>
    </source>
</evidence>
<protein>
    <recommendedName>
        <fullName evidence="4">Arrestin-like N-terminal domain-containing protein</fullName>
    </recommendedName>
</protein>
<dbReference type="InterPro" id="IPR014752">
    <property type="entry name" value="Arrestin-like_C"/>
</dbReference>
<dbReference type="Proteomes" id="UP000187283">
    <property type="component" value="Unassembled WGS sequence"/>
</dbReference>
<dbReference type="AlphaFoldDB" id="A0A1R1YFT3"/>
<dbReference type="SUPFAM" id="SSF81296">
    <property type="entry name" value="E set domains"/>
    <property type="match status" value="1"/>
</dbReference>
<feature type="region of interest" description="Disordered" evidence="1">
    <location>
        <begin position="536"/>
        <end position="574"/>
    </location>
</feature>
<reference evidence="2 3" key="1">
    <citation type="submission" date="2017-01" db="EMBL/GenBank/DDBJ databases">
        <authorList>
            <person name="Mah S.A."/>
            <person name="Swanson W.J."/>
            <person name="Moy G.W."/>
            <person name="Vacquier V.D."/>
        </authorList>
    </citation>
    <scope>NUCLEOTIDE SEQUENCE [LARGE SCALE GENOMIC DNA]</scope>
    <source>
        <strain evidence="2 3">GSMNP</strain>
    </source>
</reference>
<feature type="compositionally biased region" description="Polar residues" evidence="1">
    <location>
        <begin position="394"/>
        <end position="428"/>
    </location>
</feature>
<evidence type="ECO:0000256" key="1">
    <source>
        <dbReference type="SAM" id="MobiDB-lite"/>
    </source>
</evidence>
<dbReference type="OrthoDB" id="5561254at2759"/>
<proteinExistence type="predicted"/>
<dbReference type="EMBL" id="LSSN01000132">
    <property type="protein sequence ID" value="OMJ25665.1"/>
    <property type="molecule type" value="Genomic_DNA"/>
</dbReference>
<feature type="region of interest" description="Disordered" evidence="1">
    <location>
        <begin position="390"/>
        <end position="429"/>
    </location>
</feature>
<dbReference type="Gene3D" id="2.60.40.640">
    <property type="match status" value="1"/>
</dbReference>
<keyword evidence="3" id="KW-1185">Reference proteome</keyword>
<evidence type="ECO:0008006" key="4">
    <source>
        <dbReference type="Google" id="ProtNLM"/>
    </source>
</evidence>
<organism evidence="2 3">
    <name type="scientific">Smittium culicis</name>
    <dbReference type="NCBI Taxonomy" id="133412"/>
    <lineage>
        <taxon>Eukaryota</taxon>
        <taxon>Fungi</taxon>
        <taxon>Fungi incertae sedis</taxon>
        <taxon>Zoopagomycota</taxon>
        <taxon>Kickxellomycotina</taxon>
        <taxon>Harpellomycetes</taxon>
        <taxon>Harpellales</taxon>
        <taxon>Legeriomycetaceae</taxon>
        <taxon>Smittium</taxon>
    </lineage>
</organism>
<gene>
    <name evidence="2" type="ORF">AYI70_g740</name>
</gene>
<feature type="compositionally biased region" description="Low complexity" evidence="1">
    <location>
        <begin position="536"/>
        <end position="567"/>
    </location>
</feature>
<comment type="caution">
    <text evidence="2">The sequence shown here is derived from an EMBL/GenBank/DDBJ whole genome shotgun (WGS) entry which is preliminary data.</text>
</comment>
<accession>A0A1R1YFT3</accession>
<dbReference type="InterPro" id="IPR014756">
    <property type="entry name" value="Ig_E-set"/>
</dbReference>
<name>A0A1R1YFT3_9FUNG</name>